<dbReference type="EMBL" id="JBCGBO010000002">
    <property type="protein sequence ID" value="KAK9222070.1"/>
    <property type="molecule type" value="Genomic_DNA"/>
</dbReference>
<name>A0AAP0QSY4_9ROSI</name>
<keyword evidence="9" id="KW-1185">Reference proteome</keyword>
<evidence type="ECO:0000256" key="3">
    <source>
        <dbReference type="ARBA" id="ARBA00012485"/>
    </source>
</evidence>
<dbReference type="Proteomes" id="UP001428341">
    <property type="component" value="Unassembled WGS sequence"/>
</dbReference>
<dbReference type="GO" id="GO:0061630">
    <property type="term" value="F:ubiquitin protein ligase activity"/>
    <property type="evidence" value="ECO:0007669"/>
    <property type="project" value="UniProtKB-EC"/>
</dbReference>
<dbReference type="Gene3D" id="3.90.1750.10">
    <property type="entry name" value="Hect, E3 ligase catalytic domains"/>
    <property type="match status" value="1"/>
</dbReference>
<dbReference type="InterPro" id="IPR000569">
    <property type="entry name" value="HECT_dom"/>
</dbReference>
<organism evidence="8 9">
    <name type="scientific">Citrus x changshan-huyou</name>
    <dbReference type="NCBI Taxonomy" id="2935761"/>
    <lineage>
        <taxon>Eukaryota</taxon>
        <taxon>Viridiplantae</taxon>
        <taxon>Streptophyta</taxon>
        <taxon>Embryophyta</taxon>
        <taxon>Tracheophyta</taxon>
        <taxon>Spermatophyta</taxon>
        <taxon>Magnoliopsida</taxon>
        <taxon>eudicotyledons</taxon>
        <taxon>Gunneridae</taxon>
        <taxon>Pentapetalae</taxon>
        <taxon>rosids</taxon>
        <taxon>malvids</taxon>
        <taxon>Sapindales</taxon>
        <taxon>Rutaceae</taxon>
        <taxon>Aurantioideae</taxon>
        <taxon>Citrus</taxon>
    </lineage>
</organism>
<dbReference type="InterPro" id="IPR035983">
    <property type="entry name" value="Hect_E3_ubiquitin_ligase"/>
</dbReference>
<evidence type="ECO:0000256" key="5">
    <source>
        <dbReference type="ARBA" id="ARBA00022786"/>
    </source>
</evidence>
<feature type="domain" description="HECT" evidence="7">
    <location>
        <begin position="85"/>
        <end position="142"/>
    </location>
</feature>
<dbReference type="PROSITE" id="PS50237">
    <property type="entry name" value="HECT"/>
    <property type="match status" value="1"/>
</dbReference>
<dbReference type="PANTHER" id="PTHR11254">
    <property type="entry name" value="HECT DOMAIN UBIQUITIN-PROTEIN LIGASE"/>
    <property type="match status" value="1"/>
</dbReference>
<dbReference type="EC" id="2.3.2.26" evidence="3"/>
<evidence type="ECO:0000256" key="6">
    <source>
        <dbReference type="PROSITE-ProRule" id="PRU00104"/>
    </source>
</evidence>
<evidence type="ECO:0000256" key="1">
    <source>
        <dbReference type="ARBA" id="ARBA00000885"/>
    </source>
</evidence>
<evidence type="ECO:0000259" key="7">
    <source>
        <dbReference type="PROSITE" id="PS50237"/>
    </source>
</evidence>
<evidence type="ECO:0000256" key="2">
    <source>
        <dbReference type="ARBA" id="ARBA00004906"/>
    </source>
</evidence>
<protein>
    <recommendedName>
        <fullName evidence="3">HECT-type E3 ubiquitin transferase</fullName>
        <ecNumber evidence="3">2.3.2.26</ecNumber>
    </recommendedName>
</protein>
<dbReference type="GO" id="GO:0000209">
    <property type="term" value="P:protein polyubiquitination"/>
    <property type="evidence" value="ECO:0007669"/>
    <property type="project" value="TreeGrafter"/>
</dbReference>
<accession>A0AAP0QSY4</accession>
<sequence>MAWRIIWPAVRPACRPLRPKAWGPAWCGIGEFWNAFEVLKTRSETVLFLIDFVRKRPWILCSIMEASYLYLRYSLWTVKLRTSLHLDYFCFSGRVIALALMHRVQVGVVSDHMFYLKLARKYISPEDIRDQDPSLSSSCKQIWRCTLSSLIQMAWD</sequence>
<reference evidence="8 9" key="1">
    <citation type="submission" date="2024-05" db="EMBL/GenBank/DDBJ databases">
        <title>Haplotype-resolved chromosome-level genome assembly of Huyou (Citrus changshanensis).</title>
        <authorList>
            <person name="Miao C."/>
            <person name="Chen W."/>
            <person name="Wu Y."/>
            <person name="Wang L."/>
            <person name="Zhao S."/>
            <person name="Grierson D."/>
            <person name="Xu C."/>
            <person name="Chen K."/>
        </authorList>
    </citation>
    <scope>NUCLEOTIDE SEQUENCE [LARGE SCALE GENOMIC DNA]</scope>
    <source>
        <strain evidence="8">01-14</strain>
        <tissue evidence="8">Leaf</tissue>
    </source>
</reference>
<keyword evidence="4" id="KW-0808">Transferase</keyword>
<dbReference type="PANTHER" id="PTHR11254:SF424">
    <property type="entry name" value="E3 UBIQUITIN-PROTEIN LIGASE UPL5"/>
    <property type="match status" value="1"/>
</dbReference>
<dbReference type="InterPro" id="IPR050409">
    <property type="entry name" value="E3_ubiq-protein_ligase"/>
</dbReference>
<dbReference type="Pfam" id="PF00632">
    <property type="entry name" value="HECT"/>
    <property type="match status" value="1"/>
</dbReference>
<evidence type="ECO:0000313" key="9">
    <source>
        <dbReference type="Proteomes" id="UP001428341"/>
    </source>
</evidence>
<proteinExistence type="predicted"/>
<comment type="caution">
    <text evidence="6">Lacks conserved residue(s) required for the propagation of feature annotation.</text>
</comment>
<comment type="caution">
    <text evidence="8">The sequence shown here is derived from an EMBL/GenBank/DDBJ whole genome shotgun (WGS) entry which is preliminary data.</text>
</comment>
<comment type="pathway">
    <text evidence="2">Protein modification; protein ubiquitination.</text>
</comment>
<dbReference type="SUPFAM" id="SSF56204">
    <property type="entry name" value="Hect, E3 ligase catalytic domain"/>
    <property type="match status" value="1"/>
</dbReference>
<evidence type="ECO:0000256" key="4">
    <source>
        <dbReference type="ARBA" id="ARBA00022679"/>
    </source>
</evidence>
<dbReference type="AlphaFoldDB" id="A0AAP0QSY4"/>
<keyword evidence="5 6" id="KW-0833">Ubl conjugation pathway</keyword>
<dbReference type="GO" id="GO:0006511">
    <property type="term" value="P:ubiquitin-dependent protein catabolic process"/>
    <property type="evidence" value="ECO:0007669"/>
    <property type="project" value="TreeGrafter"/>
</dbReference>
<gene>
    <name evidence="8" type="ORF">WN944_010501</name>
</gene>
<comment type="catalytic activity">
    <reaction evidence="1">
        <text>S-ubiquitinyl-[E2 ubiquitin-conjugating enzyme]-L-cysteine + [acceptor protein]-L-lysine = [E2 ubiquitin-conjugating enzyme]-L-cysteine + N(6)-ubiquitinyl-[acceptor protein]-L-lysine.</text>
        <dbReference type="EC" id="2.3.2.26"/>
    </reaction>
</comment>
<evidence type="ECO:0000313" key="8">
    <source>
        <dbReference type="EMBL" id="KAK9222070.1"/>
    </source>
</evidence>
<dbReference type="GO" id="GO:0005737">
    <property type="term" value="C:cytoplasm"/>
    <property type="evidence" value="ECO:0007669"/>
    <property type="project" value="TreeGrafter"/>
</dbReference>